<organism evidence="2 3">
    <name type="scientific">Necator americanus</name>
    <name type="common">Human hookworm</name>
    <dbReference type="NCBI Taxonomy" id="51031"/>
    <lineage>
        <taxon>Eukaryota</taxon>
        <taxon>Metazoa</taxon>
        <taxon>Ecdysozoa</taxon>
        <taxon>Nematoda</taxon>
        <taxon>Chromadorea</taxon>
        <taxon>Rhabditida</taxon>
        <taxon>Rhabditina</taxon>
        <taxon>Rhabditomorpha</taxon>
        <taxon>Strongyloidea</taxon>
        <taxon>Ancylostomatidae</taxon>
        <taxon>Bunostominae</taxon>
        <taxon>Necator</taxon>
    </lineage>
</organism>
<feature type="region of interest" description="Disordered" evidence="1">
    <location>
        <begin position="81"/>
        <end position="135"/>
    </location>
</feature>
<sequence length="640" mass="71102">MDYPIASSSNDFSSIARRLLLNRGPCSSSHPHEKDADEVANRKSQQHTVQIVNPGNDKADLHLTAERTSQEDTSVAILKSDVTENKLPTEQTASSQASDAQNNSTPCSDEPPSALPDSSVAKDPGCSTQSVEEAPARASIGKRATIVVGRVCRFFEELKRQLGKPCRGTIFNSSHRLSVLACGVSIGTVKRALKTTDIPSLSSRKRIGRISIPDLTLKRYELEWGEVIDHILKNQLTQEKMTVEALHSVLRSAYPNFPMSKATLYRFLKAIAQQQLNNDEFLTGAPSVAPRPKTDWKCTFMELPAASSSKNFSSIARRLLLNRSSEQSSHSSTVLLGQDILENKPPDEEPVMILPQDFPDNKPPVDDPSTFECEDITDYEPPVEQAVALLQQDAHNVRPVVTRNVLLLPVAGYRAPPIAPRIFRPPCKTGNLSKAVQPLPEDFRIPEPVADLLCERVRGLTVEKLMAPLGGSYIFFRGKNANGEDGQSLGRRAKIVIRRVRQFFEELKKLLGDTSDGTIFNSAVQMTAMACGVSPTTVTKIGVRPDFVHELFPRKKKKVITDEETAQEGTLRKYGEEWGKVVRYFIKEKLKKDRMTIAALHDELTKAYADFPMSRNTLYRFTKALGVTYGRKRGIAYMLL</sequence>
<feature type="region of interest" description="Disordered" evidence="1">
    <location>
        <begin position="23"/>
        <end position="59"/>
    </location>
</feature>
<dbReference type="Proteomes" id="UP001303046">
    <property type="component" value="Unassembled WGS sequence"/>
</dbReference>
<protein>
    <submittedName>
        <fullName evidence="2">Uncharacterized protein</fullName>
    </submittedName>
</protein>
<evidence type="ECO:0000256" key="1">
    <source>
        <dbReference type="SAM" id="MobiDB-lite"/>
    </source>
</evidence>
<dbReference type="EMBL" id="JAVFWL010000003">
    <property type="protein sequence ID" value="KAK6746191.1"/>
    <property type="molecule type" value="Genomic_DNA"/>
</dbReference>
<proteinExistence type="predicted"/>
<reference evidence="2 3" key="1">
    <citation type="submission" date="2023-08" db="EMBL/GenBank/DDBJ databases">
        <title>A Necator americanus chromosomal reference genome.</title>
        <authorList>
            <person name="Ilik V."/>
            <person name="Petrzelkova K.J."/>
            <person name="Pardy F."/>
            <person name="Fuh T."/>
            <person name="Niatou-Singa F.S."/>
            <person name="Gouil Q."/>
            <person name="Baker L."/>
            <person name="Ritchie M.E."/>
            <person name="Jex A.R."/>
            <person name="Gazzola D."/>
            <person name="Li H."/>
            <person name="Toshio Fujiwara R."/>
            <person name="Zhan B."/>
            <person name="Aroian R.V."/>
            <person name="Pafco B."/>
            <person name="Schwarz E.M."/>
        </authorList>
    </citation>
    <scope>NUCLEOTIDE SEQUENCE [LARGE SCALE GENOMIC DNA]</scope>
    <source>
        <strain evidence="2 3">Aroian</strain>
        <tissue evidence="2">Whole animal</tissue>
    </source>
</reference>
<gene>
    <name evidence="2" type="primary">Necator_chrIII.g13123</name>
    <name evidence="2" type="ORF">RB195_012356</name>
</gene>
<keyword evidence="3" id="KW-1185">Reference proteome</keyword>
<feature type="compositionally biased region" description="Polar residues" evidence="1">
    <location>
        <begin position="42"/>
        <end position="53"/>
    </location>
</feature>
<accession>A0ABR1D7W8</accession>
<comment type="caution">
    <text evidence="2">The sequence shown here is derived from an EMBL/GenBank/DDBJ whole genome shotgun (WGS) entry which is preliminary data.</text>
</comment>
<evidence type="ECO:0000313" key="2">
    <source>
        <dbReference type="EMBL" id="KAK6746191.1"/>
    </source>
</evidence>
<feature type="compositionally biased region" description="Low complexity" evidence="1">
    <location>
        <begin position="91"/>
        <end position="105"/>
    </location>
</feature>
<name>A0ABR1D7W8_NECAM</name>
<feature type="compositionally biased region" description="Basic and acidic residues" evidence="1">
    <location>
        <begin position="30"/>
        <end position="41"/>
    </location>
</feature>
<evidence type="ECO:0000313" key="3">
    <source>
        <dbReference type="Proteomes" id="UP001303046"/>
    </source>
</evidence>